<accession>A0A2W1EAX0</accession>
<keyword evidence="3" id="KW-1185">Reference proteome</keyword>
<organism evidence="2 3">
    <name type="scientific">Pyrenophora tritici-repentis</name>
    <dbReference type="NCBI Taxonomy" id="45151"/>
    <lineage>
        <taxon>Eukaryota</taxon>
        <taxon>Fungi</taxon>
        <taxon>Dikarya</taxon>
        <taxon>Ascomycota</taxon>
        <taxon>Pezizomycotina</taxon>
        <taxon>Dothideomycetes</taxon>
        <taxon>Pleosporomycetidae</taxon>
        <taxon>Pleosporales</taxon>
        <taxon>Pleosporineae</taxon>
        <taxon>Pleosporaceae</taxon>
        <taxon>Pyrenophora</taxon>
    </lineage>
</organism>
<dbReference type="Gene3D" id="3.10.180.10">
    <property type="entry name" value="2,3-Dihydroxybiphenyl 1,2-Dioxygenase, domain 1"/>
    <property type="match status" value="1"/>
</dbReference>
<sequence length="286" mass="31690">MATPPHSLDHLILFLPVNPSTTLPQIPPSLASSFTLIPGGHHADGATSNTLVLLQDGCYIELISFCNASLAEQHWWGPNPNFNGWKDWCLTNALPADENQKMVAGSHADPIRGGRQRPDGVKVEWDVTFPHGEKGGQGSRGRVPFFCHDVTPREVRVPVDQEKTTHPCGALGVKEIHVVVDEFGLFPDTRDDYEKILGEPENKKGGLRFRLKRVREVEGFEFGGADVVLNYPRNEEDRRRVAKTGFWFGDVVLFGKAEEGRKKGARERLDVTDGGDGVGGLWIEYV</sequence>
<dbReference type="InterPro" id="IPR025870">
    <property type="entry name" value="Glyoxalase-like_dom"/>
</dbReference>
<protein>
    <submittedName>
        <fullName evidence="2">Glyoxalase-3 domain containing protein</fullName>
    </submittedName>
</protein>
<dbReference type="InterPro" id="IPR029068">
    <property type="entry name" value="Glyas_Bleomycin-R_OHBP_Dase"/>
</dbReference>
<evidence type="ECO:0000313" key="2">
    <source>
        <dbReference type="EMBL" id="KAI1513794.1"/>
    </source>
</evidence>
<comment type="caution">
    <text evidence="2">The sequence shown here is derived from an EMBL/GenBank/DDBJ whole genome shotgun (WGS) entry which is preliminary data.</text>
</comment>
<dbReference type="PANTHER" id="PTHR40265">
    <property type="entry name" value="BLL2707 PROTEIN"/>
    <property type="match status" value="1"/>
</dbReference>
<gene>
    <name evidence="2" type="ORF">Ptr86124_007696</name>
</gene>
<name>A0A2W1EAX0_9PLEO</name>
<reference evidence="3" key="1">
    <citation type="journal article" date="2022" name="Microb. Genom.">
        <title>A global pangenome for the wheat fungal pathogen Pyrenophora tritici-repentis and prediction of effector protein structural homology.</title>
        <authorList>
            <person name="Moolhuijzen P.M."/>
            <person name="See P.T."/>
            <person name="Shi G."/>
            <person name="Powell H.R."/>
            <person name="Cockram J."/>
            <person name="Jorgensen L.N."/>
            <person name="Benslimane H."/>
            <person name="Strelkov S.E."/>
            <person name="Turner J."/>
            <person name="Liu Z."/>
            <person name="Moffat C.S."/>
        </authorList>
    </citation>
    <scope>NUCLEOTIDE SEQUENCE [LARGE SCALE GENOMIC DNA]</scope>
</reference>
<dbReference type="Pfam" id="PF13468">
    <property type="entry name" value="Glyoxalase_3"/>
    <property type="match status" value="1"/>
</dbReference>
<dbReference type="OrthoDB" id="408973at2759"/>
<dbReference type="Proteomes" id="UP000249757">
    <property type="component" value="Unassembled WGS sequence"/>
</dbReference>
<dbReference type="EMBL" id="NRDI02000009">
    <property type="protein sequence ID" value="KAI1513794.1"/>
    <property type="molecule type" value="Genomic_DNA"/>
</dbReference>
<evidence type="ECO:0000259" key="1">
    <source>
        <dbReference type="Pfam" id="PF13468"/>
    </source>
</evidence>
<evidence type="ECO:0000313" key="3">
    <source>
        <dbReference type="Proteomes" id="UP000249757"/>
    </source>
</evidence>
<dbReference type="PANTHER" id="PTHR40265:SF1">
    <property type="entry name" value="GLYOXALASE-LIKE DOMAIN-CONTAINING PROTEIN"/>
    <property type="match status" value="1"/>
</dbReference>
<dbReference type="AlphaFoldDB" id="A0A2W1EAX0"/>
<proteinExistence type="predicted"/>
<dbReference type="OMA" id="WANAIPN"/>
<feature type="domain" description="Glyoxalase-like" evidence="1">
    <location>
        <begin position="8"/>
        <end position="182"/>
    </location>
</feature>